<sequence length="180" mass="20872">MPLATRTLLKNSIPINRVQLSSEKVLSMLVETQLTRDQYNIRRSNDIARFPSYKTIKQDKTDCYHHKKEHFIVTECSAKIGLQGLLDHTACRLMLAQHEVIISQKDLHRVTLLSTWEFDSLSGYLEYKQNYLNTKYNINKALFKPYALEKDVLQLFEAPISVNILNTSEELELYSSDSSD</sequence>
<evidence type="ECO:0000313" key="1">
    <source>
        <dbReference type="EMBL" id="KAF2886442.1"/>
    </source>
</evidence>
<gene>
    <name evidence="1" type="ORF">ILUMI_19731</name>
</gene>
<dbReference type="Proteomes" id="UP000801492">
    <property type="component" value="Unassembled WGS sequence"/>
</dbReference>
<protein>
    <submittedName>
        <fullName evidence="1">Uncharacterized protein</fullName>
    </submittedName>
</protein>
<organism evidence="1 2">
    <name type="scientific">Ignelater luminosus</name>
    <name type="common">Cucubano</name>
    <name type="synonym">Pyrophorus luminosus</name>
    <dbReference type="NCBI Taxonomy" id="2038154"/>
    <lineage>
        <taxon>Eukaryota</taxon>
        <taxon>Metazoa</taxon>
        <taxon>Ecdysozoa</taxon>
        <taxon>Arthropoda</taxon>
        <taxon>Hexapoda</taxon>
        <taxon>Insecta</taxon>
        <taxon>Pterygota</taxon>
        <taxon>Neoptera</taxon>
        <taxon>Endopterygota</taxon>
        <taxon>Coleoptera</taxon>
        <taxon>Polyphaga</taxon>
        <taxon>Elateriformia</taxon>
        <taxon>Elateroidea</taxon>
        <taxon>Elateridae</taxon>
        <taxon>Agrypninae</taxon>
        <taxon>Pyrophorini</taxon>
        <taxon>Ignelater</taxon>
    </lineage>
</organism>
<proteinExistence type="predicted"/>
<dbReference type="AlphaFoldDB" id="A0A8K0CJK6"/>
<comment type="caution">
    <text evidence="1">The sequence shown here is derived from an EMBL/GenBank/DDBJ whole genome shotgun (WGS) entry which is preliminary data.</text>
</comment>
<name>A0A8K0CJK6_IGNLU</name>
<accession>A0A8K0CJK6</accession>
<reference evidence="1" key="1">
    <citation type="submission" date="2019-08" db="EMBL/GenBank/DDBJ databases">
        <title>The genome of the North American firefly Photinus pyralis.</title>
        <authorList>
            <consortium name="Photinus pyralis genome working group"/>
            <person name="Fallon T.R."/>
            <person name="Sander Lower S.E."/>
            <person name="Weng J.-K."/>
        </authorList>
    </citation>
    <scope>NUCLEOTIDE SEQUENCE</scope>
    <source>
        <strain evidence="1">TRF0915ILg1</strain>
        <tissue evidence="1">Whole body</tissue>
    </source>
</reference>
<keyword evidence="2" id="KW-1185">Reference proteome</keyword>
<evidence type="ECO:0000313" key="2">
    <source>
        <dbReference type="Proteomes" id="UP000801492"/>
    </source>
</evidence>
<dbReference type="OrthoDB" id="8197165at2759"/>
<dbReference type="EMBL" id="VTPC01087652">
    <property type="protein sequence ID" value="KAF2886442.1"/>
    <property type="molecule type" value="Genomic_DNA"/>
</dbReference>